<keyword evidence="3" id="KW-0378">Hydrolase</keyword>
<organism evidence="3 4">
    <name type="scientific">Henriciella algicola</name>
    <dbReference type="NCBI Taxonomy" id="1608422"/>
    <lineage>
        <taxon>Bacteria</taxon>
        <taxon>Pseudomonadati</taxon>
        <taxon>Pseudomonadota</taxon>
        <taxon>Alphaproteobacteria</taxon>
        <taxon>Hyphomonadales</taxon>
        <taxon>Hyphomonadaceae</taxon>
        <taxon>Henriciella</taxon>
    </lineage>
</organism>
<gene>
    <name evidence="3" type="ORF">D1222_04340</name>
</gene>
<evidence type="ECO:0000313" key="4">
    <source>
        <dbReference type="Proteomes" id="UP000265845"/>
    </source>
</evidence>
<evidence type="ECO:0000313" key="3">
    <source>
        <dbReference type="EMBL" id="RIJ31482.1"/>
    </source>
</evidence>
<sequence>MPYIQGADKTDIYVKDWGEGRPVILIHGWPLNADSWEYQAVKLAEAGYRVISYDRRGFGRSEQPWSGYDYDTMSDDLAAIVKELGLKDATLAGFSMAGGEVCRYMSRHEGKGIKQAALISSIAPFMLQTDDNPDGAPADVFEGIKSELRKDRQQFLAGFFKDFYGNGTEAGGVSDEVLHWSWQMAMLASPKATLDCVDAFGKTDLRPDFDAMNVPLLVVHGTGDQTVPIDATGRQAAKLAKNSELKEYEGAPHGLTATHADQLADDLLAFLKS</sequence>
<dbReference type="PRINTS" id="PR00111">
    <property type="entry name" value="ABHYDROLASE"/>
</dbReference>
<dbReference type="Pfam" id="PF00561">
    <property type="entry name" value="Abhydrolase_1"/>
    <property type="match status" value="1"/>
</dbReference>
<dbReference type="InterPro" id="IPR000073">
    <property type="entry name" value="AB_hydrolase_1"/>
</dbReference>
<dbReference type="PANTHER" id="PTHR43433:SF4">
    <property type="entry name" value="NON-HEME CHLOROPEROXIDASE-RELATED"/>
    <property type="match status" value="1"/>
</dbReference>
<dbReference type="InterPro" id="IPR000639">
    <property type="entry name" value="Epox_hydrolase-like"/>
</dbReference>
<reference evidence="3 4" key="1">
    <citation type="submission" date="2018-08" db="EMBL/GenBank/DDBJ databases">
        <title>Henriciella mobilis sp. nov., isolated from seawater.</title>
        <authorList>
            <person name="Cheng H."/>
            <person name="Wu Y.-H."/>
            <person name="Xu X.-W."/>
            <person name="Guo L.-L."/>
        </authorList>
    </citation>
    <scope>NUCLEOTIDE SEQUENCE [LARGE SCALE GENOMIC DNA]</scope>
    <source>
        <strain evidence="3 4">CCUG67844</strain>
    </source>
</reference>
<evidence type="ECO:0000259" key="2">
    <source>
        <dbReference type="Pfam" id="PF00561"/>
    </source>
</evidence>
<dbReference type="OrthoDB" id="9804723at2"/>
<protein>
    <submittedName>
        <fullName evidence="3">Alpha/beta hydrolase</fullName>
    </submittedName>
</protein>
<accession>A0A399RNT8</accession>
<proteinExistence type="inferred from homology"/>
<dbReference type="AlphaFoldDB" id="A0A399RNT8"/>
<dbReference type="EMBL" id="QWGA01000003">
    <property type="protein sequence ID" value="RIJ31482.1"/>
    <property type="molecule type" value="Genomic_DNA"/>
</dbReference>
<dbReference type="Proteomes" id="UP000265845">
    <property type="component" value="Unassembled WGS sequence"/>
</dbReference>
<comment type="caution">
    <text evidence="3">The sequence shown here is derived from an EMBL/GenBank/DDBJ whole genome shotgun (WGS) entry which is preliminary data.</text>
</comment>
<name>A0A399RNT8_9PROT</name>
<dbReference type="InterPro" id="IPR050471">
    <property type="entry name" value="AB_hydrolase"/>
</dbReference>
<dbReference type="PANTHER" id="PTHR43433">
    <property type="entry name" value="HYDROLASE, ALPHA/BETA FOLD FAMILY PROTEIN"/>
    <property type="match status" value="1"/>
</dbReference>
<feature type="domain" description="AB hydrolase-1" evidence="2">
    <location>
        <begin position="22"/>
        <end position="254"/>
    </location>
</feature>
<dbReference type="InterPro" id="IPR029058">
    <property type="entry name" value="AB_hydrolase_fold"/>
</dbReference>
<keyword evidence="4" id="KW-1185">Reference proteome</keyword>
<dbReference type="FunFam" id="3.40.50.1820:FF:000205">
    <property type="entry name" value="Non-haem bromoperoxidase BPO-A2"/>
    <property type="match status" value="1"/>
</dbReference>
<dbReference type="GO" id="GO:0016787">
    <property type="term" value="F:hydrolase activity"/>
    <property type="evidence" value="ECO:0007669"/>
    <property type="project" value="UniProtKB-KW"/>
</dbReference>
<dbReference type="RefSeq" id="WP_119452977.1">
    <property type="nucleotide sequence ID" value="NZ_QWGA01000003.1"/>
</dbReference>
<comment type="similarity">
    <text evidence="1">Belongs to the AB hydrolase superfamily. Bacterial non-heme haloperoxidase / perhydrolase family.</text>
</comment>
<dbReference type="SUPFAM" id="SSF53474">
    <property type="entry name" value="alpha/beta-Hydrolases"/>
    <property type="match status" value="1"/>
</dbReference>
<dbReference type="Gene3D" id="3.40.50.1820">
    <property type="entry name" value="alpha/beta hydrolase"/>
    <property type="match status" value="1"/>
</dbReference>
<evidence type="ECO:0000256" key="1">
    <source>
        <dbReference type="ARBA" id="ARBA00038128"/>
    </source>
</evidence>
<dbReference type="PRINTS" id="PR00412">
    <property type="entry name" value="EPOXHYDRLASE"/>
</dbReference>